<gene>
    <name evidence="2" type="ORF">LH29_23965</name>
</gene>
<dbReference type="Pfam" id="PF11188">
    <property type="entry name" value="DUF2975"/>
    <property type="match status" value="1"/>
</dbReference>
<comment type="caution">
    <text evidence="2">The sequence shown here is derived from an EMBL/GenBank/DDBJ whole genome shotgun (WGS) entry which is preliminary data.</text>
</comment>
<evidence type="ECO:0000313" key="2">
    <source>
        <dbReference type="EMBL" id="KJF41669.1"/>
    </source>
</evidence>
<proteinExistence type="predicted"/>
<dbReference type="AlphaFoldDB" id="A0A0D8J4G9"/>
<dbReference type="Proteomes" id="UP000032544">
    <property type="component" value="Unassembled WGS sequence"/>
</dbReference>
<name>A0A0D8J4G9_9BACT</name>
<feature type="transmembrane region" description="Helical" evidence="1">
    <location>
        <begin position="20"/>
        <end position="46"/>
    </location>
</feature>
<evidence type="ECO:0000313" key="3">
    <source>
        <dbReference type="Proteomes" id="UP000032544"/>
    </source>
</evidence>
<evidence type="ECO:0008006" key="4">
    <source>
        <dbReference type="Google" id="ProtNLM"/>
    </source>
</evidence>
<dbReference type="InterPro" id="IPR021354">
    <property type="entry name" value="DUF2975"/>
</dbReference>
<keyword evidence="1" id="KW-0812">Transmembrane</keyword>
<keyword evidence="1" id="KW-1133">Transmembrane helix</keyword>
<dbReference type="STRING" id="1544798.LH29_23965"/>
<sequence length="178" mass="20537">MKNKELTRTQQVLTVMKFLVYLSITWYFLKLVGIGLMGLSFLIRGLPLSNLFFIPDWFNLLETNPGYLTLVIVLVMSVSLLNITIWILVLRLLKRIQLTNPFNMEVIERLERISYLLFIIWILSISAGGFFAWLGEKAGELNDSWSHGPYLFMAGLVFIISQIFKRGVELQSENDLTV</sequence>
<dbReference type="RefSeq" id="WP_045033703.1">
    <property type="nucleotide sequence ID" value="NZ_JRHC01000010.1"/>
</dbReference>
<keyword evidence="3" id="KW-1185">Reference proteome</keyword>
<evidence type="ECO:0000256" key="1">
    <source>
        <dbReference type="SAM" id="Phobius"/>
    </source>
</evidence>
<feature type="transmembrane region" description="Helical" evidence="1">
    <location>
        <begin position="66"/>
        <end position="93"/>
    </location>
</feature>
<dbReference type="EMBL" id="JRHC01000010">
    <property type="protein sequence ID" value="KJF41669.1"/>
    <property type="molecule type" value="Genomic_DNA"/>
</dbReference>
<reference evidence="2 3" key="1">
    <citation type="submission" date="2014-09" db="EMBL/GenBank/DDBJ databases">
        <title>Draft Genome Sequence of Draconibacterium sp. JN14CK-3.</title>
        <authorList>
            <person name="Dong C."/>
            <person name="Lai Q."/>
            <person name="Shao Z."/>
        </authorList>
    </citation>
    <scope>NUCLEOTIDE SEQUENCE [LARGE SCALE GENOMIC DNA]</scope>
    <source>
        <strain evidence="2 3">JN14CK-3</strain>
    </source>
</reference>
<feature type="transmembrane region" description="Helical" evidence="1">
    <location>
        <begin position="113"/>
        <end position="135"/>
    </location>
</feature>
<accession>A0A0D8J4G9</accession>
<keyword evidence="1" id="KW-0472">Membrane</keyword>
<dbReference type="OrthoDB" id="672524at2"/>
<feature type="transmembrane region" description="Helical" evidence="1">
    <location>
        <begin position="147"/>
        <end position="164"/>
    </location>
</feature>
<organism evidence="2 3">
    <name type="scientific">Draconibacterium sediminis</name>
    <dbReference type="NCBI Taxonomy" id="1544798"/>
    <lineage>
        <taxon>Bacteria</taxon>
        <taxon>Pseudomonadati</taxon>
        <taxon>Bacteroidota</taxon>
        <taxon>Bacteroidia</taxon>
        <taxon>Marinilabiliales</taxon>
        <taxon>Prolixibacteraceae</taxon>
        <taxon>Draconibacterium</taxon>
    </lineage>
</organism>
<protein>
    <recommendedName>
        <fullName evidence="4">DUF2975 domain-containing protein</fullName>
    </recommendedName>
</protein>